<dbReference type="OrthoDB" id="6329284at2759"/>
<feature type="domain" description="Methyltransferase type 11" evidence="1">
    <location>
        <begin position="45"/>
        <end position="115"/>
    </location>
</feature>
<evidence type="ECO:0000259" key="1">
    <source>
        <dbReference type="Pfam" id="PF08241"/>
    </source>
</evidence>
<dbReference type="EMBL" id="ML002453">
    <property type="protein sequence ID" value="RKP37737.1"/>
    <property type="molecule type" value="Genomic_DNA"/>
</dbReference>
<dbReference type="AlphaFoldDB" id="A0A4P9ZVW2"/>
<dbReference type="GO" id="GO:0032259">
    <property type="term" value="P:methylation"/>
    <property type="evidence" value="ECO:0007669"/>
    <property type="project" value="UniProtKB-KW"/>
</dbReference>
<evidence type="ECO:0000313" key="2">
    <source>
        <dbReference type="EMBL" id="RKP37737.1"/>
    </source>
</evidence>
<accession>A0A4P9ZVW2</accession>
<dbReference type="Proteomes" id="UP000268162">
    <property type="component" value="Unassembled WGS sequence"/>
</dbReference>
<dbReference type="Pfam" id="PF08241">
    <property type="entry name" value="Methyltransf_11"/>
    <property type="match status" value="1"/>
</dbReference>
<dbReference type="CDD" id="cd02440">
    <property type="entry name" value="AdoMet_MTases"/>
    <property type="match status" value="1"/>
</dbReference>
<dbReference type="STRING" id="215637.A0A4P9ZVW2"/>
<evidence type="ECO:0000313" key="3">
    <source>
        <dbReference type="Proteomes" id="UP000268162"/>
    </source>
</evidence>
<keyword evidence="2" id="KW-0489">Methyltransferase</keyword>
<dbReference type="Gene3D" id="3.40.50.150">
    <property type="entry name" value="Vaccinia Virus protein VP39"/>
    <property type="match status" value="1"/>
</dbReference>
<gene>
    <name evidence="2" type="ORF">BJ085DRAFT_38149</name>
</gene>
<sequence length="225" mass="25312">MAVSSQVDSWRPEWYDRYSSRDTLRLARRVLETAQKHLAPESRLLDIGCGDGLLTVVLQDQCSQVVGVDKSPAMVNAARKRGCSDVREADGSNLQAAGIGAEEFDLIFSNDAIHAAILYVSKRYRPDGQMISPWYFPTAEEYREVLERNGFRDCQVEVEAVVVPLSISLREFLESVLFGFVADWADAPTQKKIFDEVEEIVGPVVCRHGVFYCENVYLHVLAYKA</sequence>
<organism evidence="2 3">
    <name type="scientific">Dimargaris cristalligena</name>
    <dbReference type="NCBI Taxonomy" id="215637"/>
    <lineage>
        <taxon>Eukaryota</taxon>
        <taxon>Fungi</taxon>
        <taxon>Fungi incertae sedis</taxon>
        <taxon>Zoopagomycota</taxon>
        <taxon>Kickxellomycotina</taxon>
        <taxon>Dimargaritomycetes</taxon>
        <taxon>Dimargaritales</taxon>
        <taxon>Dimargaritaceae</taxon>
        <taxon>Dimargaris</taxon>
    </lineage>
</organism>
<dbReference type="GO" id="GO:0008757">
    <property type="term" value="F:S-adenosylmethionine-dependent methyltransferase activity"/>
    <property type="evidence" value="ECO:0007669"/>
    <property type="project" value="InterPro"/>
</dbReference>
<dbReference type="InterPro" id="IPR029063">
    <property type="entry name" value="SAM-dependent_MTases_sf"/>
</dbReference>
<dbReference type="SUPFAM" id="SSF53335">
    <property type="entry name" value="S-adenosyl-L-methionine-dependent methyltransferases"/>
    <property type="match status" value="1"/>
</dbReference>
<dbReference type="InterPro" id="IPR013216">
    <property type="entry name" value="Methyltransf_11"/>
</dbReference>
<dbReference type="PANTHER" id="PTHR43861:SF1">
    <property type="entry name" value="TRANS-ACONITATE 2-METHYLTRANSFERASE"/>
    <property type="match status" value="1"/>
</dbReference>
<proteinExistence type="predicted"/>
<keyword evidence="2" id="KW-0808">Transferase</keyword>
<keyword evidence="3" id="KW-1185">Reference proteome</keyword>
<protein>
    <submittedName>
        <fullName evidence="2">S-adenosyl-L-methionine-dependent methyltransferase</fullName>
    </submittedName>
</protein>
<dbReference type="PANTHER" id="PTHR43861">
    <property type="entry name" value="TRANS-ACONITATE 2-METHYLTRANSFERASE-RELATED"/>
    <property type="match status" value="1"/>
</dbReference>
<reference evidence="3" key="1">
    <citation type="journal article" date="2018" name="Nat. Microbiol.">
        <title>Leveraging single-cell genomics to expand the fungal tree of life.</title>
        <authorList>
            <person name="Ahrendt S.R."/>
            <person name="Quandt C.A."/>
            <person name="Ciobanu D."/>
            <person name="Clum A."/>
            <person name="Salamov A."/>
            <person name="Andreopoulos B."/>
            <person name="Cheng J.F."/>
            <person name="Woyke T."/>
            <person name="Pelin A."/>
            <person name="Henrissat B."/>
            <person name="Reynolds N.K."/>
            <person name="Benny G.L."/>
            <person name="Smith M.E."/>
            <person name="James T.Y."/>
            <person name="Grigoriev I.V."/>
        </authorList>
    </citation>
    <scope>NUCLEOTIDE SEQUENCE [LARGE SCALE GENOMIC DNA]</scope>
    <source>
        <strain evidence="3">RSA 468</strain>
    </source>
</reference>
<name>A0A4P9ZVW2_9FUNG</name>